<evidence type="ECO:0000313" key="2">
    <source>
        <dbReference type="EMBL" id="MFD2872520.1"/>
    </source>
</evidence>
<dbReference type="InterPro" id="IPR001173">
    <property type="entry name" value="Glyco_trans_2-like"/>
</dbReference>
<gene>
    <name evidence="2" type="ORF">ACFS5N_08585</name>
</gene>
<dbReference type="RefSeq" id="WP_377184284.1">
    <property type="nucleotide sequence ID" value="NZ_JBHUPD010000002.1"/>
</dbReference>
<comment type="caution">
    <text evidence="2">The sequence shown here is derived from an EMBL/GenBank/DDBJ whole genome shotgun (WGS) entry which is preliminary data.</text>
</comment>
<keyword evidence="2" id="KW-0808">Transferase</keyword>
<protein>
    <submittedName>
        <fullName evidence="2">Glycosyltransferase</fullName>
        <ecNumber evidence="2">2.4.-.-</ecNumber>
    </submittedName>
</protein>
<dbReference type="EC" id="2.4.-.-" evidence="2"/>
<dbReference type="GO" id="GO:0016757">
    <property type="term" value="F:glycosyltransferase activity"/>
    <property type="evidence" value="ECO:0007669"/>
    <property type="project" value="UniProtKB-KW"/>
</dbReference>
<dbReference type="InterPro" id="IPR029044">
    <property type="entry name" value="Nucleotide-diphossugar_trans"/>
</dbReference>
<proteinExistence type="predicted"/>
<accession>A0ABW5YB70</accession>
<dbReference type="PANTHER" id="PTHR22916">
    <property type="entry name" value="GLYCOSYLTRANSFERASE"/>
    <property type="match status" value="1"/>
</dbReference>
<organism evidence="2 3">
    <name type="scientific">Mucilaginibacter ximonensis</name>
    <dbReference type="NCBI Taxonomy" id="538021"/>
    <lineage>
        <taxon>Bacteria</taxon>
        <taxon>Pseudomonadati</taxon>
        <taxon>Bacteroidota</taxon>
        <taxon>Sphingobacteriia</taxon>
        <taxon>Sphingobacteriales</taxon>
        <taxon>Sphingobacteriaceae</taxon>
        <taxon>Mucilaginibacter</taxon>
    </lineage>
</organism>
<dbReference type="PANTHER" id="PTHR22916:SF3">
    <property type="entry name" value="UDP-GLCNAC:BETAGAL BETA-1,3-N-ACETYLGLUCOSAMINYLTRANSFERASE-LIKE PROTEIN 1"/>
    <property type="match status" value="1"/>
</dbReference>
<feature type="domain" description="Glycosyltransferase 2-like" evidence="1">
    <location>
        <begin position="8"/>
        <end position="152"/>
    </location>
</feature>
<keyword evidence="3" id="KW-1185">Reference proteome</keyword>
<dbReference type="Proteomes" id="UP001597557">
    <property type="component" value="Unassembled WGS sequence"/>
</dbReference>
<keyword evidence="2" id="KW-0328">Glycosyltransferase</keyword>
<dbReference type="Gene3D" id="3.90.550.10">
    <property type="entry name" value="Spore Coat Polysaccharide Biosynthesis Protein SpsA, Chain A"/>
    <property type="match status" value="1"/>
</dbReference>
<sequence>METDIYISVITTIKNVDTLLAETLKSVFNQTYLNYEHIIVDDGSTDDSIAIIKDFQRHYPSNKIRLIQTSGIGRAAALNLGVKNASGAWVAIIDGDDLWHPEKLKIQADCINEDIDVLCTDAILFTSSAEINYKPIAAITFSDIKLEKLLYANRISHSTVMLRKDICDYDPNRISQLDYDLWLRLAKQGKRLCKINEPLGFHRIHEAQSFESKQGKAYKWRSFKLKLHYGFITGNVAAIGYNLTKLAFDMLFPRKLRLTIRKIFK</sequence>
<evidence type="ECO:0000259" key="1">
    <source>
        <dbReference type="Pfam" id="PF00535"/>
    </source>
</evidence>
<dbReference type="SUPFAM" id="SSF53448">
    <property type="entry name" value="Nucleotide-diphospho-sugar transferases"/>
    <property type="match status" value="1"/>
</dbReference>
<reference evidence="3" key="1">
    <citation type="journal article" date="2019" name="Int. J. Syst. Evol. Microbiol.">
        <title>The Global Catalogue of Microorganisms (GCM) 10K type strain sequencing project: providing services to taxonomists for standard genome sequencing and annotation.</title>
        <authorList>
            <consortium name="The Broad Institute Genomics Platform"/>
            <consortium name="The Broad Institute Genome Sequencing Center for Infectious Disease"/>
            <person name="Wu L."/>
            <person name="Ma J."/>
        </authorList>
    </citation>
    <scope>NUCLEOTIDE SEQUENCE [LARGE SCALE GENOMIC DNA]</scope>
    <source>
        <strain evidence="3">KCTC 22437</strain>
    </source>
</reference>
<dbReference type="Pfam" id="PF00535">
    <property type="entry name" value="Glycos_transf_2"/>
    <property type="match status" value="1"/>
</dbReference>
<name>A0ABW5YB70_9SPHI</name>
<evidence type="ECO:0000313" key="3">
    <source>
        <dbReference type="Proteomes" id="UP001597557"/>
    </source>
</evidence>
<dbReference type="EMBL" id="JBHUPD010000002">
    <property type="protein sequence ID" value="MFD2872520.1"/>
    <property type="molecule type" value="Genomic_DNA"/>
</dbReference>